<dbReference type="NCBIfam" id="TIGR00614">
    <property type="entry name" value="recQ_fam"/>
    <property type="match status" value="1"/>
</dbReference>
<dbReference type="GO" id="GO:0005737">
    <property type="term" value="C:cytoplasm"/>
    <property type="evidence" value="ECO:0007669"/>
    <property type="project" value="TreeGrafter"/>
</dbReference>
<feature type="domain" description="Helicase C-terminal" evidence="10">
    <location>
        <begin position="308"/>
        <end position="452"/>
    </location>
</feature>
<evidence type="ECO:0000256" key="1">
    <source>
        <dbReference type="ARBA" id="ARBA00005446"/>
    </source>
</evidence>
<dbReference type="InterPro" id="IPR014001">
    <property type="entry name" value="Helicase_ATP-bd"/>
</dbReference>
<dbReference type="Pfam" id="PF00270">
    <property type="entry name" value="DEAD"/>
    <property type="match status" value="1"/>
</dbReference>
<dbReference type="GO" id="GO:0043138">
    <property type="term" value="F:3'-5' DNA helicase activity"/>
    <property type="evidence" value="ECO:0007669"/>
    <property type="project" value="UniProtKB-EC"/>
</dbReference>
<evidence type="ECO:0000313" key="12">
    <source>
        <dbReference type="Proteomes" id="UP000193218"/>
    </source>
</evidence>
<dbReference type="STRING" id="4999.A0A1Y1U9R9"/>
<dbReference type="PROSITE" id="PS51192">
    <property type="entry name" value="HELICASE_ATP_BIND_1"/>
    <property type="match status" value="1"/>
</dbReference>
<evidence type="ECO:0000256" key="6">
    <source>
        <dbReference type="ARBA" id="ARBA00034617"/>
    </source>
</evidence>
<feature type="region of interest" description="Disordered" evidence="8">
    <location>
        <begin position="619"/>
        <end position="705"/>
    </location>
</feature>
<dbReference type="PROSITE" id="PS51194">
    <property type="entry name" value="HELICASE_CTER"/>
    <property type="match status" value="1"/>
</dbReference>
<keyword evidence="5 7" id="KW-0067">ATP-binding</keyword>
<dbReference type="EMBL" id="NBSH01000015">
    <property type="protein sequence ID" value="ORX34256.1"/>
    <property type="molecule type" value="Genomic_DNA"/>
</dbReference>
<dbReference type="OrthoDB" id="2587207at2759"/>
<feature type="compositionally biased region" description="Polar residues" evidence="8">
    <location>
        <begin position="552"/>
        <end position="561"/>
    </location>
</feature>
<comment type="catalytic activity">
    <reaction evidence="6 7">
        <text>Couples ATP hydrolysis with the unwinding of duplex DNA by translocating in the 3'-5' direction.</text>
        <dbReference type="EC" id="5.6.2.4"/>
    </reaction>
</comment>
<evidence type="ECO:0000256" key="8">
    <source>
        <dbReference type="SAM" id="MobiDB-lite"/>
    </source>
</evidence>
<dbReference type="AlphaFoldDB" id="A0A1Y1U9R9"/>
<keyword evidence="2 7" id="KW-0547">Nucleotide-binding</keyword>
<evidence type="ECO:0000256" key="7">
    <source>
        <dbReference type="RuleBase" id="RU364117"/>
    </source>
</evidence>
<keyword evidence="4 7" id="KW-0347">Helicase</keyword>
<dbReference type="Pfam" id="PF16124">
    <property type="entry name" value="RecQ_Zn_bind"/>
    <property type="match status" value="1"/>
</dbReference>
<dbReference type="InterPro" id="IPR011545">
    <property type="entry name" value="DEAD/DEAH_box_helicase_dom"/>
</dbReference>
<comment type="caution">
    <text evidence="11">The sequence shown here is derived from an EMBL/GenBank/DDBJ whole genome shotgun (WGS) entry which is preliminary data.</text>
</comment>
<dbReference type="SMART" id="SM00487">
    <property type="entry name" value="DEXDc"/>
    <property type="match status" value="1"/>
</dbReference>
<dbReference type="EC" id="5.6.2.4" evidence="7"/>
<keyword evidence="3 7" id="KW-0378">Hydrolase</keyword>
<reference evidence="11 12" key="1">
    <citation type="submission" date="2017-03" db="EMBL/GenBank/DDBJ databases">
        <title>Widespread Adenine N6-methylation of Active Genes in Fungi.</title>
        <authorList>
            <consortium name="DOE Joint Genome Institute"/>
            <person name="Mondo S.J."/>
            <person name="Dannebaum R.O."/>
            <person name="Kuo R.C."/>
            <person name="Louie K.B."/>
            <person name="Bewick A.J."/>
            <person name="Labutti K."/>
            <person name="Haridas S."/>
            <person name="Kuo A."/>
            <person name="Salamov A."/>
            <person name="Ahrendt S.R."/>
            <person name="Lau R."/>
            <person name="Bowen B.P."/>
            <person name="Lipzen A."/>
            <person name="Sullivan W."/>
            <person name="Andreopoulos W.B."/>
            <person name="Clum A."/>
            <person name="Lindquist E."/>
            <person name="Daum C."/>
            <person name="Northen T.R."/>
            <person name="Ramamoorthy G."/>
            <person name="Schmitz R.J."/>
            <person name="Gryganskyi A."/>
            <person name="Culley D."/>
            <person name="Magnuson J."/>
            <person name="James T.Y."/>
            <person name="O'Malley M.A."/>
            <person name="Stajich J.E."/>
            <person name="Spatafora J.W."/>
            <person name="Visel A."/>
            <person name="Grigoriev I.V."/>
        </authorList>
    </citation>
    <scope>NUCLEOTIDE SEQUENCE [LARGE SCALE GENOMIC DNA]</scope>
    <source>
        <strain evidence="11 12">NRRL Y-17943</strain>
    </source>
</reference>
<dbReference type="Gene3D" id="3.40.50.300">
    <property type="entry name" value="P-loop containing nucleotide triphosphate hydrolases"/>
    <property type="match status" value="2"/>
</dbReference>
<dbReference type="PANTHER" id="PTHR13710:SF152">
    <property type="entry name" value="ATP-DEPENDENT DNA HELICASE Q5"/>
    <property type="match status" value="1"/>
</dbReference>
<dbReference type="InParanoid" id="A0A1Y1U9R9"/>
<comment type="similarity">
    <text evidence="1 7">Belongs to the helicase family. RecQ subfamily.</text>
</comment>
<gene>
    <name evidence="11" type="ORF">BD324DRAFT_175038</name>
</gene>
<dbReference type="GO" id="GO:0005694">
    <property type="term" value="C:chromosome"/>
    <property type="evidence" value="ECO:0007669"/>
    <property type="project" value="TreeGrafter"/>
</dbReference>
<dbReference type="InterPro" id="IPR004589">
    <property type="entry name" value="DNA_helicase_ATP-dep_RecQ"/>
</dbReference>
<dbReference type="GO" id="GO:0005634">
    <property type="term" value="C:nucleus"/>
    <property type="evidence" value="ECO:0007669"/>
    <property type="project" value="UniProtKB-SubCell"/>
</dbReference>
<dbReference type="InterPro" id="IPR027417">
    <property type="entry name" value="P-loop_NTPase"/>
</dbReference>
<dbReference type="InterPro" id="IPR032284">
    <property type="entry name" value="RecQ_Zn-bd"/>
</dbReference>
<evidence type="ECO:0000256" key="4">
    <source>
        <dbReference type="ARBA" id="ARBA00022806"/>
    </source>
</evidence>
<feature type="domain" description="Helicase ATP-binding" evidence="9">
    <location>
        <begin position="85"/>
        <end position="260"/>
    </location>
</feature>
<dbReference type="SUPFAM" id="SSF52540">
    <property type="entry name" value="P-loop containing nucleoside triphosphate hydrolases"/>
    <property type="match status" value="1"/>
</dbReference>
<sequence>MTPNMAEDEPQVVHLDPFNLPPATPAGNVYPNLIDSTQHARNNFQPRKRVWTRTISAQENEACLKRTLQKYWGYDSFRGPQLDICLSVMAGCDVLVVAPTGIGKSVCFQVPAVTVEYGITIVVSPLLALMKDQVAGLNEKGIKAAMLYEKTDEATKKYVGKQLSMGHPELRLLYVTPETLFTSRCGGYLRAAYKQRQLARLVIDEAHVIEEWGLTFRSAYRDLGKFREEFRDIPVTAVTASATEDVREDIVDILKINRGDLAQWVQPFNRKNLFYEVRYYNDEQRKYKVDNLAQFIKTFSVKIADRNEKNDIDYKCISGLVYCRARMACQDIASSLRDRGINARAYHAQLKEAERDDVLEQWKAGNIDCIVATIAFGMGVDAPHVRYVVHYDMPKSFEGYYQETGRAGRDGHVSRCVLYYSREDAANLRGLIEKEAKKEEDKRRSKKTADAAVVVDEAELGRAKIRCVNSFKLMQQYAEAFKTCRHVAICRYFGEQINDADPEVKKAYCDKMCDVCCKPGAVMRRAIQVTDDVPIASQVVLAPRRVISQASIPSTNQSSTIHKLHLSDAPPLSDSSRIGLGEGPSSEGPDFLSSSPPSNRHHPLRRRAIGLAPVASGRSVVVPPSTSVMSRHDSASTTIATDFDKQEATGPSPARKKRRQGNACASASEDPPLAPIARHHTSIFGRNASAGPSRLRAADEKTRTVSAFDESPLNAGPAQKESITPAEAQRKEKEKAKFMAVRPISPATLGGGPFSYYGNGRSTQTQLRVNGSSASGINRPFRSPLMPDPVPKVIDRISDENRAALLVDAQRRHGLKMITVLEKVFKDDEIGDEVWRCWGRTEAGKKKSRRIKAIAQSLIEGES</sequence>
<dbReference type="GO" id="GO:0005524">
    <property type="term" value="F:ATP binding"/>
    <property type="evidence" value="ECO:0007669"/>
    <property type="project" value="UniProtKB-KW"/>
</dbReference>
<dbReference type="Pfam" id="PF00271">
    <property type="entry name" value="Helicase_C"/>
    <property type="match status" value="1"/>
</dbReference>
<protein>
    <recommendedName>
        <fullName evidence="7">ATP-dependent DNA helicase</fullName>
        <ecNumber evidence="7">5.6.2.4</ecNumber>
    </recommendedName>
</protein>
<organism evidence="11 12">
    <name type="scientific">Kockovaella imperatae</name>
    <dbReference type="NCBI Taxonomy" id="4999"/>
    <lineage>
        <taxon>Eukaryota</taxon>
        <taxon>Fungi</taxon>
        <taxon>Dikarya</taxon>
        <taxon>Basidiomycota</taxon>
        <taxon>Agaricomycotina</taxon>
        <taxon>Tremellomycetes</taxon>
        <taxon>Tremellales</taxon>
        <taxon>Cuniculitremaceae</taxon>
        <taxon>Kockovaella</taxon>
    </lineage>
</organism>
<dbReference type="CDD" id="cd17920">
    <property type="entry name" value="DEXHc_RecQ"/>
    <property type="match status" value="1"/>
</dbReference>
<dbReference type="PANTHER" id="PTHR13710">
    <property type="entry name" value="DNA HELICASE RECQ FAMILY MEMBER"/>
    <property type="match status" value="1"/>
</dbReference>
<evidence type="ECO:0000256" key="2">
    <source>
        <dbReference type="ARBA" id="ARBA00022741"/>
    </source>
</evidence>
<accession>A0A1Y1U9R9</accession>
<dbReference type="GeneID" id="33553906"/>
<keyword evidence="12" id="KW-1185">Reference proteome</keyword>
<evidence type="ECO:0000256" key="5">
    <source>
        <dbReference type="ARBA" id="ARBA00022840"/>
    </source>
</evidence>
<dbReference type="SMART" id="SM00490">
    <property type="entry name" value="HELICc"/>
    <property type="match status" value="1"/>
</dbReference>
<dbReference type="GO" id="GO:0009378">
    <property type="term" value="F:four-way junction helicase activity"/>
    <property type="evidence" value="ECO:0007669"/>
    <property type="project" value="TreeGrafter"/>
</dbReference>
<feature type="compositionally biased region" description="Low complexity" evidence="8">
    <location>
        <begin position="619"/>
        <end position="629"/>
    </location>
</feature>
<comment type="subcellular location">
    <subcellularLocation>
        <location evidence="7">Nucleus</location>
    </subcellularLocation>
</comment>
<dbReference type="FunFam" id="3.40.50.300:FF:002146">
    <property type="entry name" value="ATP-dependent DNA helicase"/>
    <property type="match status" value="1"/>
</dbReference>
<evidence type="ECO:0000256" key="3">
    <source>
        <dbReference type="ARBA" id="ARBA00022801"/>
    </source>
</evidence>
<dbReference type="GO" id="GO:0000724">
    <property type="term" value="P:double-strand break repair via homologous recombination"/>
    <property type="evidence" value="ECO:0007669"/>
    <property type="project" value="TreeGrafter"/>
</dbReference>
<comment type="catalytic activity">
    <reaction evidence="7">
        <text>ATP + H2O = ADP + phosphate + H(+)</text>
        <dbReference type="Rhea" id="RHEA:13065"/>
        <dbReference type="ChEBI" id="CHEBI:15377"/>
        <dbReference type="ChEBI" id="CHEBI:15378"/>
        <dbReference type="ChEBI" id="CHEBI:30616"/>
        <dbReference type="ChEBI" id="CHEBI:43474"/>
        <dbReference type="ChEBI" id="CHEBI:456216"/>
    </reaction>
</comment>
<evidence type="ECO:0000259" key="9">
    <source>
        <dbReference type="PROSITE" id="PS51192"/>
    </source>
</evidence>
<feature type="region of interest" description="Disordered" evidence="8">
    <location>
        <begin position="552"/>
        <end position="603"/>
    </location>
</feature>
<dbReference type="GO" id="GO:0016887">
    <property type="term" value="F:ATP hydrolysis activity"/>
    <property type="evidence" value="ECO:0007669"/>
    <property type="project" value="RHEA"/>
</dbReference>
<name>A0A1Y1U9R9_9TREE</name>
<evidence type="ECO:0000313" key="11">
    <source>
        <dbReference type="EMBL" id="ORX34256.1"/>
    </source>
</evidence>
<dbReference type="RefSeq" id="XP_021868534.1">
    <property type="nucleotide sequence ID" value="XM_022012098.1"/>
</dbReference>
<dbReference type="InterPro" id="IPR001650">
    <property type="entry name" value="Helicase_C-like"/>
</dbReference>
<dbReference type="GO" id="GO:0003676">
    <property type="term" value="F:nucleic acid binding"/>
    <property type="evidence" value="ECO:0007669"/>
    <property type="project" value="InterPro"/>
</dbReference>
<dbReference type="Proteomes" id="UP000193218">
    <property type="component" value="Unassembled WGS sequence"/>
</dbReference>
<evidence type="ECO:0000259" key="10">
    <source>
        <dbReference type="PROSITE" id="PS51194"/>
    </source>
</evidence>
<dbReference type="CDD" id="cd18794">
    <property type="entry name" value="SF2_C_RecQ"/>
    <property type="match status" value="1"/>
</dbReference>
<keyword evidence="7" id="KW-0539">Nucleus</keyword>
<proteinExistence type="inferred from homology"/>